<protein>
    <submittedName>
        <fullName evidence="1">Uncharacterized protein</fullName>
    </submittedName>
</protein>
<reference evidence="2" key="1">
    <citation type="submission" date="2017-06" db="EMBL/GenBank/DDBJ databases">
        <authorList>
            <person name="LiPuma J."/>
            <person name="Spilker T."/>
        </authorList>
    </citation>
    <scope>NUCLEOTIDE SEQUENCE [LARGE SCALE GENOMIC DNA]</scope>
    <source>
        <strain evidence="2">AU17325</strain>
    </source>
</reference>
<evidence type="ECO:0000313" key="1">
    <source>
        <dbReference type="EMBL" id="OXI33318.1"/>
    </source>
</evidence>
<sequence length="76" mass="8327">MKEADTMRTATIPTIKGASLSAFHTHSGYRRLLAPQRPTVGVFLPARFHEGDMCALAGKAEWVEFGFAGRVIKPQP</sequence>
<dbReference type="AlphaFoldDB" id="A0A228HT61"/>
<proteinExistence type="predicted"/>
<accession>A0A228HT61</accession>
<reference evidence="1 2" key="2">
    <citation type="submission" date="2017-08" db="EMBL/GenBank/DDBJ databases">
        <title>WGS of novel Burkholderia cepaca complex species.</title>
        <authorList>
            <person name="Lipuma J."/>
            <person name="Spilker T."/>
        </authorList>
    </citation>
    <scope>NUCLEOTIDE SEQUENCE [LARGE SCALE GENOMIC DNA]</scope>
    <source>
        <strain evidence="1 2">AU17325</strain>
    </source>
</reference>
<organism evidence="1 2">
    <name type="scientific">Burkholderia aenigmatica</name>
    <dbReference type="NCBI Taxonomy" id="2015348"/>
    <lineage>
        <taxon>Bacteria</taxon>
        <taxon>Pseudomonadati</taxon>
        <taxon>Pseudomonadota</taxon>
        <taxon>Betaproteobacteria</taxon>
        <taxon>Burkholderiales</taxon>
        <taxon>Burkholderiaceae</taxon>
        <taxon>Burkholderia</taxon>
        <taxon>Burkholderia cepacia complex</taxon>
    </lineage>
</organism>
<gene>
    <name evidence="1" type="ORF">CFB84_39635</name>
</gene>
<dbReference type="EMBL" id="NKFA01000037">
    <property type="protein sequence ID" value="OXI33318.1"/>
    <property type="molecule type" value="Genomic_DNA"/>
</dbReference>
<dbReference type="RefSeq" id="WP_089454395.1">
    <property type="nucleotide sequence ID" value="NZ_NKFA01000037.1"/>
</dbReference>
<dbReference type="Proteomes" id="UP000214600">
    <property type="component" value="Unassembled WGS sequence"/>
</dbReference>
<name>A0A228HT61_9BURK</name>
<comment type="caution">
    <text evidence="1">The sequence shown here is derived from an EMBL/GenBank/DDBJ whole genome shotgun (WGS) entry which is preliminary data.</text>
</comment>
<evidence type="ECO:0000313" key="2">
    <source>
        <dbReference type="Proteomes" id="UP000214600"/>
    </source>
</evidence>